<reference evidence="1 2" key="1">
    <citation type="submission" date="2021-01" db="EMBL/GenBank/DDBJ databases">
        <title>Whole genome shotgun sequence of Catellatospora chokoriensis NBRC 107358.</title>
        <authorList>
            <person name="Komaki H."/>
            <person name="Tamura T."/>
        </authorList>
    </citation>
    <scope>NUCLEOTIDE SEQUENCE [LARGE SCALE GENOMIC DNA]</scope>
    <source>
        <strain evidence="1 2">NBRC 107358</strain>
    </source>
</reference>
<protein>
    <submittedName>
        <fullName evidence="1">Uncharacterized protein</fullName>
    </submittedName>
</protein>
<sequence>MTATEPMGYMIPGSTRLQVDGREEVGLMIDSRGMGQGGKFPCYLVLFESTGECAWYLTTHTKRAE</sequence>
<evidence type="ECO:0000313" key="2">
    <source>
        <dbReference type="Proteomes" id="UP000619293"/>
    </source>
</evidence>
<dbReference type="AlphaFoldDB" id="A0A8J3K985"/>
<keyword evidence="2" id="KW-1185">Reference proteome</keyword>
<proteinExistence type="predicted"/>
<dbReference type="Proteomes" id="UP000619293">
    <property type="component" value="Unassembled WGS sequence"/>
</dbReference>
<dbReference type="EMBL" id="BONG01000046">
    <property type="protein sequence ID" value="GIF92493.1"/>
    <property type="molecule type" value="Genomic_DNA"/>
</dbReference>
<evidence type="ECO:0000313" key="1">
    <source>
        <dbReference type="EMBL" id="GIF92493.1"/>
    </source>
</evidence>
<name>A0A8J3K985_9ACTN</name>
<gene>
    <name evidence="1" type="ORF">Cch02nite_59370</name>
</gene>
<accession>A0A8J3K985</accession>
<comment type="caution">
    <text evidence="1">The sequence shown here is derived from an EMBL/GenBank/DDBJ whole genome shotgun (WGS) entry which is preliminary data.</text>
</comment>
<organism evidence="1 2">
    <name type="scientific">Catellatospora chokoriensis</name>
    <dbReference type="NCBI Taxonomy" id="310353"/>
    <lineage>
        <taxon>Bacteria</taxon>
        <taxon>Bacillati</taxon>
        <taxon>Actinomycetota</taxon>
        <taxon>Actinomycetes</taxon>
        <taxon>Micromonosporales</taxon>
        <taxon>Micromonosporaceae</taxon>
        <taxon>Catellatospora</taxon>
    </lineage>
</organism>